<keyword evidence="1" id="KW-0472">Membrane</keyword>
<reference evidence="3 4" key="1">
    <citation type="submission" date="2024-07" db="EMBL/GenBank/DDBJ databases">
        <title>Novosphingobium kalidii RD2P27.</title>
        <authorList>
            <person name="Sun J.-Q."/>
        </authorList>
    </citation>
    <scope>NUCLEOTIDE SEQUENCE [LARGE SCALE GENOMIC DNA]</scope>
    <source>
        <strain evidence="3 4">RD2P27</strain>
    </source>
</reference>
<evidence type="ECO:0000313" key="3">
    <source>
        <dbReference type="EMBL" id="MET1754689.1"/>
    </source>
</evidence>
<dbReference type="InterPro" id="IPR013249">
    <property type="entry name" value="RNA_pol_sigma70_r4_t2"/>
</dbReference>
<protein>
    <submittedName>
        <fullName evidence="3">Helix-turn-helix transcriptional regulator</fullName>
    </submittedName>
</protein>
<keyword evidence="1" id="KW-0812">Transmembrane</keyword>
<accession>A0ABV2D008</accession>
<dbReference type="SMART" id="SM00421">
    <property type="entry name" value="HTH_LUXR"/>
    <property type="match status" value="1"/>
</dbReference>
<proteinExistence type="predicted"/>
<evidence type="ECO:0000259" key="2">
    <source>
        <dbReference type="SMART" id="SM00421"/>
    </source>
</evidence>
<dbReference type="Gene3D" id="1.10.10.10">
    <property type="entry name" value="Winged helix-like DNA-binding domain superfamily/Winged helix DNA-binding domain"/>
    <property type="match status" value="1"/>
</dbReference>
<dbReference type="SUPFAM" id="SSF46894">
    <property type="entry name" value="C-terminal effector domain of the bipartite response regulators"/>
    <property type="match status" value="1"/>
</dbReference>
<comment type="caution">
    <text evidence="3">The sequence shown here is derived from an EMBL/GenBank/DDBJ whole genome shotgun (WGS) entry which is preliminary data.</text>
</comment>
<dbReference type="EMBL" id="JBEWLY010000008">
    <property type="protein sequence ID" value="MET1754689.1"/>
    <property type="molecule type" value="Genomic_DNA"/>
</dbReference>
<dbReference type="RefSeq" id="WP_353983156.1">
    <property type="nucleotide sequence ID" value="NZ_JBEWLY010000008.1"/>
</dbReference>
<dbReference type="InterPro" id="IPR000792">
    <property type="entry name" value="Tscrpt_reg_LuxR_C"/>
</dbReference>
<keyword evidence="4" id="KW-1185">Reference proteome</keyword>
<dbReference type="InterPro" id="IPR016032">
    <property type="entry name" value="Sig_transdc_resp-reg_C-effctor"/>
</dbReference>
<feature type="domain" description="HTH luxR-type" evidence="2">
    <location>
        <begin position="23"/>
        <end position="80"/>
    </location>
</feature>
<feature type="transmembrane region" description="Helical" evidence="1">
    <location>
        <begin position="154"/>
        <end position="178"/>
    </location>
</feature>
<dbReference type="Proteomes" id="UP001548713">
    <property type="component" value="Unassembled WGS sequence"/>
</dbReference>
<sequence length="182" mass="19104">MFMDSSSAGYRASERSCEFASVFAVLTAKQHEVFALVSDNRSSKEIAGRLGISESAVNQRIEAVRGRAGFPPRAELARAYRSYTAWQQRQEAAVSAPQGELECAFAAGVAPQSPAEGLPPCIESPSALFATEEFGAVRVGPDLFFGGGGKLNRVAAMVVIAVGMLVMAMTTLGVAQALSVAL</sequence>
<keyword evidence="1" id="KW-1133">Transmembrane helix</keyword>
<name>A0ABV2D008_9SPHN</name>
<evidence type="ECO:0000256" key="1">
    <source>
        <dbReference type="SAM" id="Phobius"/>
    </source>
</evidence>
<dbReference type="InterPro" id="IPR036388">
    <property type="entry name" value="WH-like_DNA-bd_sf"/>
</dbReference>
<dbReference type="Pfam" id="PF08281">
    <property type="entry name" value="Sigma70_r4_2"/>
    <property type="match status" value="1"/>
</dbReference>
<gene>
    <name evidence="3" type="ORF">ABVV53_04335</name>
</gene>
<organism evidence="3 4">
    <name type="scientific">Novosphingobium kalidii</name>
    <dbReference type="NCBI Taxonomy" id="3230299"/>
    <lineage>
        <taxon>Bacteria</taxon>
        <taxon>Pseudomonadati</taxon>
        <taxon>Pseudomonadota</taxon>
        <taxon>Alphaproteobacteria</taxon>
        <taxon>Sphingomonadales</taxon>
        <taxon>Sphingomonadaceae</taxon>
        <taxon>Novosphingobium</taxon>
    </lineage>
</organism>
<evidence type="ECO:0000313" key="4">
    <source>
        <dbReference type="Proteomes" id="UP001548713"/>
    </source>
</evidence>